<feature type="compositionally biased region" description="Low complexity" evidence="2">
    <location>
        <begin position="140"/>
        <end position="151"/>
    </location>
</feature>
<feature type="coiled-coil region" evidence="1">
    <location>
        <begin position="71"/>
        <end position="105"/>
    </location>
</feature>
<feature type="region of interest" description="Disordered" evidence="2">
    <location>
        <begin position="123"/>
        <end position="151"/>
    </location>
</feature>
<keyword evidence="1" id="KW-0175">Coiled coil</keyword>
<dbReference type="EMBL" id="JAZDUA010000063">
    <property type="protein sequence ID" value="KAK7870195.1"/>
    <property type="molecule type" value="Genomic_DNA"/>
</dbReference>
<proteinExistence type="predicted"/>
<protein>
    <submittedName>
        <fullName evidence="3">Uncharacterized protein</fullName>
    </submittedName>
</protein>
<reference evidence="3 4" key="1">
    <citation type="submission" date="2024-03" db="EMBL/GenBank/DDBJ databases">
        <title>The genome assembly and annotation of the cricket Gryllus longicercus Weissman &amp; Gray.</title>
        <authorList>
            <person name="Szrajer S."/>
            <person name="Gray D."/>
            <person name="Ylla G."/>
        </authorList>
    </citation>
    <scope>NUCLEOTIDE SEQUENCE [LARGE SCALE GENOMIC DNA]</scope>
    <source>
        <strain evidence="3">DAG 2021-001</strain>
        <tissue evidence="3">Whole body minus gut</tissue>
    </source>
</reference>
<evidence type="ECO:0000256" key="2">
    <source>
        <dbReference type="SAM" id="MobiDB-lite"/>
    </source>
</evidence>
<dbReference type="AlphaFoldDB" id="A0AAN9ZD88"/>
<feature type="compositionally biased region" description="Basic and acidic residues" evidence="2">
    <location>
        <begin position="324"/>
        <end position="336"/>
    </location>
</feature>
<accession>A0AAN9ZD88</accession>
<feature type="compositionally biased region" description="Low complexity" evidence="2">
    <location>
        <begin position="314"/>
        <end position="323"/>
    </location>
</feature>
<organism evidence="3 4">
    <name type="scientific">Gryllus longicercus</name>
    <dbReference type="NCBI Taxonomy" id="2509291"/>
    <lineage>
        <taxon>Eukaryota</taxon>
        <taxon>Metazoa</taxon>
        <taxon>Ecdysozoa</taxon>
        <taxon>Arthropoda</taxon>
        <taxon>Hexapoda</taxon>
        <taxon>Insecta</taxon>
        <taxon>Pterygota</taxon>
        <taxon>Neoptera</taxon>
        <taxon>Polyneoptera</taxon>
        <taxon>Orthoptera</taxon>
        <taxon>Ensifera</taxon>
        <taxon>Gryllidea</taxon>
        <taxon>Grylloidea</taxon>
        <taxon>Gryllidae</taxon>
        <taxon>Gryllinae</taxon>
        <taxon>Gryllus</taxon>
    </lineage>
</organism>
<dbReference type="Proteomes" id="UP001378592">
    <property type="component" value="Unassembled WGS sequence"/>
</dbReference>
<evidence type="ECO:0000256" key="1">
    <source>
        <dbReference type="SAM" id="Coils"/>
    </source>
</evidence>
<comment type="caution">
    <text evidence="3">The sequence shown here is derived from an EMBL/GenBank/DDBJ whole genome shotgun (WGS) entry which is preliminary data.</text>
</comment>
<evidence type="ECO:0000313" key="3">
    <source>
        <dbReference type="EMBL" id="KAK7870195.1"/>
    </source>
</evidence>
<name>A0AAN9ZD88_9ORTH</name>
<feature type="region of interest" description="Disordered" evidence="2">
    <location>
        <begin position="255"/>
        <end position="336"/>
    </location>
</feature>
<evidence type="ECO:0000313" key="4">
    <source>
        <dbReference type="Proteomes" id="UP001378592"/>
    </source>
</evidence>
<keyword evidence="4" id="KW-1185">Reference proteome</keyword>
<gene>
    <name evidence="3" type="ORF">R5R35_012744</name>
</gene>
<sequence length="336" mass="39063">MSQISSIILQTVSIIAQYMQGGKDTASVKFMIQEEIRRTQNMENREVMEKIVNKILDHKHAQELHEISLKAERYKLEAEHWQKLVEDLKQGEKTVENKEEEEKNEQIMSCLAELLLQLQETGQSKYQKNKTRAQHGRGNRGNFHNRNINSNASYDQNFTRHQNFQQTTDFRQTNFLPTSHTHFQQNPRFQRTLEFQRSPGFQNPNIRENLTAEQEYVVQERQNVQRPRGKQSFGCRGRGQQAYWVGWNKTRSEFQANDLPSNQQSTFRSQALGGDMAPSRIRRCGHDHNQGGGSGSGAGYSNVQQKVQNDYGGRQQKQNVRNKQNTEPDDRNCYVS</sequence>
<feature type="compositionally biased region" description="Polar residues" evidence="2">
    <location>
        <begin position="255"/>
        <end position="269"/>
    </location>
</feature>
<feature type="compositionally biased region" description="Basic residues" evidence="2">
    <location>
        <begin position="127"/>
        <end position="138"/>
    </location>
</feature>